<keyword evidence="3" id="KW-1185">Reference proteome</keyword>
<dbReference type="InterPro" id="IPR051404">
    <property type="entry name" value="TA_system_antitoxin"/>
</dbReference>
<comment type="caution">
    <text evidence="2">The sequence shown here is derived from an EMBL/GenBank/DDBJ whole genome shotgun (WGS) entry which is preliminary data.</text>
</comment>
<name>A0ABR9GEV6_9GAMM</name>
<evidence type="ECO:0000313" key="2">
    <source>
        <dbReference type="EMBL" id="MBE1162582.1"/>
    </source>
</evidence>
<reference evidence="2 3" key="1">
    <citation type="submission" date="2020-09" db="EMBL/GenBank/DDBJ databases">
        <title>Dyella sp. 7MK23 isolated from forest soil.</title>
        <authorList>
            <person name="Fu J."/>
        </authorList>
    </citation>
    <scope>NUCLEOTIDE SEQUENCE [LARGE SCALE GENOMIC DNA]</scope>
    <source>
        <strain evidence="2 3">7MK23</strain>
    </source>
</reference>
<dbReference type="InterPro" id="IPR031807">
    <property type="entry name" value="HicB-like"/>
</dbReference>
<dbReference type="Pfam" id="PF15919">
    <property type="entry name" value="HicB_lk_antitox"/>
    <property type="match status" value="1"/>
</dbReference>
<evidence type="ECO:0000313" key="3">
    <source>
        <dbReference type="Proteomes" id="UP000651010"/>
    </source>
</evidence>
<evidence type="ECO:0000259" key="1">
    <source>
        <dbReference type="Pfam" id="PF15919"/>
    </source>
</evidence>
<dbReference type="CDD" id="cd22231">
    <property type="entry name" value="RHH_NikR_HicB-like"/>
    <property type="match status" value="1"/>
</dbReference>
<gene>
    <name evidence="2" type="ORF">IGX34_19540</name>
</gene>
<dbReference type="EMBL" id="JACZZA010000014">
    <property type="protein sequence ID" value="MBE1162582.1"/>
    <property type="molecule type" value="Genomic_DNA"/>
</dbReference>
<dbReference type="PANTHER" id="PTHR34504:SF2">
    <property type="entry name" value="UPF0150 PROTEIN SSL0259"/>
    <property type="match status" value="1"/>
</dbReference>
<proteinExistence type="predicted"/>
<organism evidence="2 3">
    <name type="scientific">Dyella acidiphila</name>
    <dbReference type="NCBI Taxonomy" id="2775866"/>
    <lineage>
        <taxon>Bacteria</taxon>
        <taxon>Pseudomonadati</taxon>
        <taxon>Pseudomonadota</taxon>
        <taxon>Gammaproteobacteria</taxon>
        <taxon>Lysobacterales</taxon>
        <taxon>Rhodanobacteraceae</taxon>
        <taxon>Dyella</taxon>
    </lineage>
</organism>
<dbReference type="Gene3D" id="3.30.160.250">
    <property type="match status" value="1"/>
</dbReference>
<dbReference type="InterPro" id="IPR035069">
    <property type="entry name" value="TTHA1013/TTHA0281-like"/>
</dbReference>
<accession>A0ABR9GEV6</accession>
<dbReference type="RefSeq" id="WP_192557421.1">
    <property type="nucleotide sequence ID" value="NZ_JACZZA010000014.1"/>
</dbReference>
<feature type="domain" description="HicB-like antitoxin of toxin-antitoxin system" evidence="1">
    <location>
        <begin position="3"/>
        <end position="127"/>
    </location>
</feature>
<dbReference type="SUPFAM" id="SSF143100">
    <property type="entry name" value="TTHA1013/TTHA0281-like"/>
    <property type="match status" value="1"/>
</dbReference>
<dbReference type="Proteomes" id="UP000651010">
    <property type="component" value="Unassembled WGS sequence"/>
</dbReference>
<sequence>MRFPVVLHTDDGQHYGVTVPDLPGCFSAGDSIDDALVQVLEAIDLHLEGIMDDDSAELPEPQPIRVHQQHIDYANGIWAVVDVDTAKYEGKAEKINITVPRKLLSKIDSYVSTHPGETRSGFMTRAALQAIRSQAA</sequence>
<dbReference type="PANTHER" id="PTHR34504">
    <property type="entry name" value="ANTITOXIN HICB"/>
    <property type="match status" value="1"/>
</dbReference>
<protein>
    <submittedName>
        <fullName evidence="2">Type II toxin-antitoxin system HicB family antitoxin</fullName>
    </submittedName>
</protein>